<comment type="caution">
    <text evidence="1">The sequence shown here is derived from an EMBL/GenBank/DDBJ whole genome shotgun (WGS) entry which is preliminary data.</text>
</comment>
<feature type="non-terminal residue" evidence="1">
    <location>
        <position position="1"/>
    </location>
</feature>
<proteinExistence type="predicted"/>
<protein>
    <submittedName>
        <fullName evidence="1">Uncharacterized protein</fullName>
    </submittedName>
</protein>
<name>A0A392UN07_9FABA</name>
<keyword evidence="2" id="KW-1185">Reference proteome</keyword>
<dbReference type="AlphaFoldDB" id="A0A392UN07"/>
<evidence type="ECO:0000313" key="2">
    <source>
        <dbReference type="Proteomes" id="UP000265520"/>
    </source>
</evidence>
<reference evidence="1 2" key="1">
    <citation type="journal article" date="2018" name="Front. Plant Sci.">
        <title>Red Clover (Trifolium pratense) and Zigzag Clover (T. medium) - A Picture of Genomic Similarities and Differences.</title>
        <authorList>
            <person name="Dluhosova J."/>
            <person name="Istvanek J."/>
            <person name="Nedelnik J."/>
            <person name="Repkova J."/>
        </authorList>
    </citation>
    <scope>NUCLEOTIDE SEQUENCE [LARGE SCALE GENOMIC DNA]</scope>
    <source>
        <strain evidence="2">cv. 10/8</strain>
        <tissue evidence="1">Leaf</tissue>
    </source>
</reference>
<dbReference type="Proteomes" id="UP000265520">
    <property type="component" value="Unassembled WGS sequence"/>
</dbReference>
<organism evidence="1 2">
    <name type="scientific">Trifolium medium</name>
    <dbReference type="NCBI Taxonomy" id="97028"/>
    <lineage>
        <taxon>Eukaryota</taxon>
        <taxon>Viridiplantae</taxon>
        <taxon>Streptophyta</taxon>
        <taxon>Embryophyta</taxon>
        <taxon>Tracheophyta</taxon>
        <taxon>Spermatophyta</taxon>
        <taxon>Magnoliopsida</taxon>
        <taxon>eudicotyledons</taxon>
        <taxon>Gunneridae</taxon>
        <taxon>Pentapetalae</taxon>
        <taxon>rosids</taxon>
        <taxon>fabids</taxon>
        <taxon>Fabales</taxon>
        <taxon>Fabaceae</taxon>
        <taxon>Papilionoideae</taxon>
        <taxon>50 kb inversion clade</taxon>
        <taxon>NPAAA clade</taxon>
        <taxon>Hologalegina</taxon>
        <taxon>IRL clade</taxon>
        <taxon>Trifolieae</taxon>
        <taxon>Trifolium</taxon>
    </lineage>
</organism>
<accession>A0A392UN07</accession>
<evidence type="ECO:0000313" key="1">
    <source>
        <dbReference type="EMBL" id="MCI73730.1"/>
    </source>
</evidence>
<sequence length="50" mass="5797">LSRKPKSGHSRPASKLLFAFRTFSLSERKRRSFCLRSGRSRWARNGSLSE</sequence>
<dbReference type="EMBL" id="LXQA010845012">
    <property type="protein sequence ID" value="MCI73730.1"/>
    <property type="molecule type" value="Genomic_DNA"/>
</dbReference>